<name>A0AAW0X298_CHEQU</name>
<feature type="compositionally biased region" description="Low complexity" evidence="2">
    <location>
        <begin position="661"/>
        <end position="677"/>
    </location>
</feature>
<evidence type="ECO:0000313" key="3">
    <source>
        <dbReference type="EMBL" id="KAK8734394.1"/>
    </source>
</evidence>
<keyword evidence="4" id="KW-1185">Reference proteome</keyword>
<evidence type="ECO:0000256" key="2">
    <source>
        <dbReference type="SAM" id="MobiDB-lite"/>
    </source>
</evidence>
<feature type="region of interest" description="Disordered" evidence="2">
    <location>
        <begin position="600"/>
        <end position="717"/>
    </location>
</feature>
<reference evidence="3" key="2">
    <citation type="submission" date="2024-01" db="EMBL/GenBank/DDBJ databases">
        <authorList>
            <person name="He J."/>
            <person name="Wang M."/>
            <person name="Zheng J."/>
            <person name="Liu Z."/>
        </authorList>
    </citation>
    <scope>NUCLEOTIDE SEQUENCE</scope>
    <source>
        <strain evidence="3">ZL_2023a</strain>
        <tissue evidence="3">Muscle</tissue>
    </source>
</reference>
<dbReference type="PANTHER" id="PTHR15976:SF17">
    <property type="entry name" value="CONSTITUTIVE COACTIVATOR OF PEROXISOME PROLIFERATOR-ACTIVATED RECEPTOR GAMMA"/>
    <property type="match status" value="1"/>
</dbReference>
<dbReference type="InterPro" id="IPR026784">
    <property type="entry name" value="Coact_PPARg"/>
</dbReference>
<dbReference type="EMBL" id="JARKIK010000051">
    <property type="protein sequence ID" value="KAK8734393.1"/>
    <property type="molecule type" value="Genomic_DNA"/>
</dbReference>
<gene>
    <name evidence="3" type="ORF">OTU49_006165</name>
</gene>
<dbReference type="GO" id="GO:0005634">
    <property type="term" value="C:nucleus"/>
    <property type="evidence" value="ECO:0007669"/>
    <property type="project" value="TreeGrafter"/>
</dbReference>
<sequence length="717" mass="81213">MGVRGLQSFLESHCGQACYSVNIGKVADEYQRRTGKTPLIVVDGMSCMRKLYGKLNWVCGGQWKGYIEHIQDFYKSLTAHGIVLVLFFDGNTPERKRETWTHRRLENLKDVITYFTIIKSNKELEHGKHFFIPTGLAAFTPLIFKDILGCQVYTCLDECDKAVAEYAKKYGAMGILGQDSDYIIYNTAHYYFSINHLNLETLDTIMYDRNALSRVLHISVDQLPVLSCLIGNDVIRQEDLLLFHQQSLKMSSHHHHRHHNRPPPEILIPKVATFINTQPSMDHLLQQLPLLARVVFRDEGRAHLLVEGIKMYQLDIDGPDEFTQKIEDTSGLDIMERVRLRHVDSQLGRHLYTILRGEPYESSTTLEDYTSNLPSGAIVFQNLRAKIYRILQKSVKDGWTQVPEWCMYSGSTLKEPDMVDPVELEGGSPSLEELWDGDQDLKWRTFLDSVHPVLNETKIRTLPPHLIVPVAILFYLQCSHPKPILKDWEMNAMMAAFLSPIREDLNQIRAIALPRIDARAVHVAAIFMKGLANFYFLLAACDFPVERKYAVPWAFWDGKVFHHYYLRAKLGAKIDDLCEHKDDILKKFVEMKTLILPHMPPPLPISRTSNSPEHLARTPHGSPKKRHHGLNNTPSTSPPGTPNLEHPTTLAITKNVHGKTPSRGSSPLISPSSPRGGNKSYSKVHKSPQPKSPVAKSSAAKSPVAKSPARSPKKTAS</sequence>
<feature type="compositionally biased region" description="Low complexity" evidence="2">
    <location>
        <begin position="689"/>
        <end position="710"/>
    </location>
</feature>
<dbReference type="Proteomes" id="UP001445076">
    <property type="component" value="Unassembled WGS sequence"/>
</dbReference>
<dbReference type="EMBL" id="JARKIK010000051">
    <property type="protein sequence ID" value="KAK8734394.1"/>
    <property type="molecule type" value="Genomic_DNA"/>
</dbReference>
<evidence type="ECO:0008006" key="5">
    <source>
        <dbReference type="Google" id="ProtNLM"/>
    </source>
</evidence>
<evidence type="ECO:0000256" key="1">
    <source>
        <dbReference type="ARBA" id="ARBA00009495"/>
    </source>
</evidence>
<comment type="similarity">
    <text evidence="1">Belongs to the constitutive coactivator of PPAR-gamma family.</text>
</comment>
<dbReference type="Gene3D" id="3.40.50.1010">
    <property type="entry name" value="5'-nuclease"/>
    <property type="match status" value="1"/>
</dbReference>
<accession>A0AAW0X298</accession>
<evidence type="ECO:0000313" key="4">
    <source>
        <dbReference type="Proteomes" id="UP001445076"/>
    </source>
</evidence>
<dbReference type="PANTHER" id="PTHR15976">
    <property type="entry name" value="CONSTITUTIVE COACTIVATOR OF PEROXISOME PROLIFERATOR-ACTIVATED RECEPTOR GAMMA"/>
    <property type="match status" value="1"/>
</dbReference>
<protein>
    <recommendedName>
        <fullName evidence="5">Constitutive coactivator of peroxisome proliferator-activated receptor gamma</fullName>
    </recommendedName>
</protein>
<organism evidence="3 4">
    <name type="scientific">Cherax quadricarinatus</name>
    <name type="common">Australian red claw crayfish</name>
    <dbReference type="NCBI Taxonomy" id="27406"/>
    <lineage>
        <taxon>Eukaryota</taxon>
        <taxon>Metazoa</taxon>
        <taxon>Ecdysozoa</taxon>
        <taxon>Arthropoda</taxon>
        <taxon>Crustacea</taxon>
        <taxon>Multicrustacea</taxon>
        <taxon>Malacostraca</taxon>
        <taxon>Eumalacostraca</taxon>
        <taxon>Eucarida</taxon>
        <taxon>Decapoda</taxon>
        <taxon>Pleocyemata</taxon>
        <taxon>Astacidea</taxon>
        <taxon>Parastacoidea</taxon>
        <taxon>Parastacidae</taxon>
        <taxon>Cherax</taxon>
    </lineage>
</organism>
<comment type="caution">
    <text evidence="3">The sequence shown here is derived from an EMBL/GenBank/DDBJ whole genome shotgun (WGS) entry which is preliminary data.</text>
</comment>
<reference evidence="3 4" key="1">
    <citation type="journal article" date="2024" name="BMC Genomics">
        <title>Genome assembly of redclaw crayfish (Cherax quadricarinatus) provides insights into its immune adaptation and hypoxia tolerance.</title>
        <authorList>
            <person name="Liu Z."/>
            <person name="Zheng J."/>
            <person name="Li H."/>
            <person name="Fang K."/>
            <person name="Wang S."/>
            <person name="He J."/>
            <person name="Zhou D."/>
            <person name="Weng S."/>
            <person name="Chi M."/>
            <person name="Gu Z."/>
            <person name="He J."/>
            <person name="Li F."/>
            <person name="Wang M."/>
        </authorList>
    </citation>
    <scope>NUCLEOTIDE SEQUENCE [LARGE SCALE GENOMIC DNA]</scope>
    <source>
        <strain evidence="3">ZL_2023a</strain>
    </source>
</reference>
<dbReference type="AlphaFoldDB" id="A0AAW0X298"/>
<proteinExistence type="inferred from homology"/>
<dbReference type="InterPro" id="IPR029060">
    <property type="entry name" value="PIN-like_dom_sf"/>
</dbReference>
<dbReference type="SUPFAM" id="SSF88723">
    <property type="entry name" value="PIN domain-like"/>
    <property type="match status" value="1"/>
</dbReference>